<dbReference type="Proteomes" id="UP000789396">
    <property type="component" value="Unassembled WGS sequence"/>
</dbReference>
<sequence>EILYQHKIKEVIQSDQQVKRLHIATLIVSDDSNEFMKDYQTNGEENLVVSDNDDVEDNNDKFIELNTEE</sequence>
<proteinExistence type="predicted"/>
<dbReference type="EMBL" id="CAJVPZ010065729">
    <property type="protein sequence ID" value="CAG8795535.1"/>
    <property type="molecule type" value="Genomic_DNA"/>
</dbReference>
<organism evidence="1 2">
    <name type="scientific">Racocetra fulgida</name>
    <dbReference type="NCBI Taxonomy" id="60492"/>
    <lineage>
        <taxon>Eukaryota</taxon>
        <taxon>Fungi</taxon>
        <taxon>Fungi incertae sedis</taxon>
        <taxon>Mucoromycota</taxon>
        <taxon>Glomeromycotina</taxon>
        <taxon>Glomeromycetes</taxon>
        <taxon>Diversisporales</taxon>
        <taxon>Gigasporaceae</taxon>
        <taxon>Racocetra</taxon>
    </lineage>
</organism>
<evidence type="ECO:0000313" key="1">
    <source>
        <dbReference type="EMBL" id="CAG8795535.1"/>
    </source>
</evidence>
<feature type="non-terminal residue" evidence="1">
    <location>
        <position position="69"/>
    </location>
</feature>
<protein>
    <submittedName>
        <fullName evidence="1">12590_t:CDS:1</fullName>
    </submittedName>
</protein>
<gene>
    <name evidence="1" type="ORF">RFULGI_LOCUS17190</name>
</gene>
<dbReference type="OrthoDB" id="2445937at2759"/>
<reference evidence="1" key="1">
    <citation type="submission" date="2021-06" db="EMBL/GenBank/DDBJ databases">
        <authorList>
            <person name="Kallberg Y."/>
            <person name="Tangrot J."/>
            <person name="Rosling A."/>
        </authorList>
    </citation>
    <scope>NUCLEOTIDE SEQUENCE</scope>
    <source>
        <strain evidence="1">IN212</strain>
    </source>
</reference>
<comment type="caution">
    <text evidence="1">The sequence shown here is derived from an EMBL/GenBank/DDBJ whole genome shotgun (WGS) entry which is preliminary data.</text>
</comment>
<name>A0A9N9JSU1_9GLOM</name>
<keyword evidence="2" id="KW-1185">Reference proteome</keyword>
<dbReference type="AlphaFoldDB" id="A0A9N9JSU1"/>
<evidence type="ECO:0000313" key="2">
    <source>
        <dbReference type="Proteomes" id="UP000789396"/>
    </source>
</evidence>
<feature type="non-terminal residue" evidence="1">
    <location>
        <position position="1"/>
    </location>
</feature>
<accession>A0A9N9JSU1</accession>